<dbReference type="SUPFAM" id="SSF53335">
    <property type="entry name" value="S-adenosyl-L-methionine-dependent methyltransferases"/>
    <property type="match status" value="1"/>
</dbReference>
<comment type="subcellular location">
    <subcellularLocation>
        <location evidence="1">Cytoplasm</location>
    </subcellularLocation>
</comment>
<protein>
    <recommendedName>
        <fullName evidence="7">Ribosomal RNA large subunit methyltransferase K/L-like methyltransferase domain-containing protein</fullName>
    </recommendedName>
</protein>
<evidence type="ECO:0000256" key="5">
    <source>
        <dbReference type="ARBA" id="ARBA00022694"/>
    </source>
</evidence>
<dbReference type="OMA" id="RYRVTCE"/>
<proteinExistence type="predicted"/>
<dbReference type="HOGENOM" id="CLU_045692_0_0_1"/>
<dbReference type="InterPro" id="IPR053943">
    <property type="entry name" value="RlmKL-like_Mtase_CS"/>
</dbReference>
<name>R7TMW6_CAPTE</name>
<sequence length="440" mass="49348">MATSTDGAMCENQMEQKDDLEEYCEIEASIVAGFEPLAEEEIMEKLGVTSTHERGRVNFRMKICDARKALKLCSIDNLMVVMNHYRDFPFSKDCDTAIQQIRDLVPGVDWKTGLKVWKQFDDFPHPVLPVAYPANLPKENPTEEDKKTLLPKFRATCYRSHGKHSFQSPQAAAAFGGVINDYFAWNVDLENHNINAVLIVEGSNMYAAIELTKTSLHKRHIVKFGYTTLRGTIAYNMLRMCKIKPGDVVCDPMCGSGVLPIEAAVNYPDAQHLCGDIYEFCAPSTKMNIDAVNKKRKLENQGMIPLDAFTWDASNLPLPDKSVDVFVTDLPFGKRSGSKMRNWVLYPKVLKELARVSRPITGRACFLTQDTRCFLKTLHNLPGLWKRTRTIGISIGGLAASVYVLHRTTLAHDDPSVKPPPAKKSRNDETLEAKEAESTS</sequence>
<feature type="region of interest" description="Disordered" evidence="6">
    <location>
        <begin position="413"/>
        <end position="440"/>
    </location>
</feature>
<dbReference type="GO" id="GO:0030488">
    <property type="term" value="P:tRNA methylation"/>
    <property type="evidence" value="ECO:0007669"/>
    <property type="project" value="TreeGrafter"/>
</dbReference>
<dbReference type="Pfam" id="PF01170">
    <property type="entry name" value="UPF0020"/>
    <property type="match status" value="1"/>
</dbReference>
<evidence type="ECO:0000256" key="6">
    <source>
        <dbReference type="SAM" id="MobiDB-lite"/>
    </source>
</evidence>
<evidence type="ECO:0000256" key="4">
    <source>
        <dbReference type="ARBA" id="ARBA00022679"/>
    </source>
</evidence>
<dbReference type="EMBL" id="KB309260">
    <property type="protein sequence ID" value="ELT94984.1"/>
    <property type="molecule type" value="Genomic_DNA"/>
</dbReference>
<organism evidence="8">
    <name type="scientific">Capitella teleta</name>
    <name type="common">Polychaete worm</name>
    <dbReference type="NCBI Taxonomy" id="283909"/>
    <lineage>
        <taxon>Eukaryota</taxon>
        <taxon>Metazoa</taxon>
        <taxon>Spiralia</taxon>
        <taxon>Lophotrochozoa</taxon>
        <taxon>Annelida</taxon>
        <taxon>Polychaeta</taxon>
        <taxon>Sedentaria</taxon>
        <taxon>Scolecida</taxon>
        <taxon>Capitellidae</taxon>
        <taxon>Capitella</taxon>
    </lineage>
</organism>
<dbReference type="FunFam" id="3.40.50.150:FF:000073">
    <property type="entry name" value="THUMP domain containing 3"/>
    <property type="match status" value="1"/>
</dbReference>
<dbReference type="AlphaFoldDB" id="R7TMW6"/>
<accession>R7TMW6</accession>
<reference evidence="8 10" key="2">
    <citation type="journal article" date="2013" name="Nature">
        <title>Insights into bilaterian evolution from three spiralian genomes.</title>
        <authorList>
            <person name="Simakov O."/>
            <person name="Marletaz F."/>
            <person name="Cho S.J."/>
            <person name="Edsinger-Gonzales E."/>
            <person name="Havlak P."/>
            <person name="Hellsten U."/>
            <person name="Kuo D.H."/>
            <person name="Larsson T."/>
            <person name="Lv J."/>
            <person name="Arendt D."/>
            <person name="Savage R."/>
            <person name="Osoegawa K."/>
            <person name="de Jong P."/>
            <person name="Grimwood J."/>
            <person name="Chapman J.A."/>
            <person name="Shapiro H."/>
            <person name="Aerts A."/>
            <person name="Otillar R.P."/>
            <person name="Terry A.Y."/>
            <person name="Boore J.L."/>
            <person name="Grigoriev I.V."/>
            <person name="Lindberg D.R."/>
            <person name="Seaver E.C."/>
            <person name="Weisblat D.A."/>
            <person name="Putnam N.H."/>
            <person name="Rokhsar D.S."/>
        </authorList>
    </citation>
    <scope>NUCLEOTIDE SEQUENCE</scope>
    <source>
        <strain evidence="8 10">I ESC-2004</strain>
    </source>
</reference>
<dbReference type="GO" id="GO:0005737">
    <property type="term" value="C:cytoplasm"/>
    <property type="evidence" value="ECO:0007669"/>
    <property type="project" value="UniProtKB-SubCell"/>
</dbReference>
<dbReference type="Proteomes" id="UP000014760">
    <property type="component" value="Unassembled WGS sequence"/>
</dbReference>
<evidence type="ECO:0000256" key="3">
    <source>
        <dbReference type="ARBA" id="ARBA00022603"/>
    </source>
</evidence>
<keyword evidence="4" id="KW-0808">Transferase</keyword>
<evidence type="ECO:0000259" key="7">
    <source>
        <dbReference type="Pfam" id="PF01170"/>
    </source>
</evidence>
<reference evidence="10" key="1">
    <citation type="submission" date="2012-12" db="EMBL/GenBank/DDBJ databases">
        <authorList>
            <person name="Hellsten U."/>
            <person name="Grimwood J."/>
            <person name="Chapman J.A."/>
            <person name="Shapiro H."/>
            <person name="Aerts A."/>
            <person name="Otillar R.P."/>
            <person name="Terry A.Y."/>
            <person name="Boore J.L."/>
            <person name="Simakov O."/>
            <person name="Marletaz F."/>
            <person name="Cho S.-J."/>
            <person name="Edsinger-Gonzales E."/>
            <person name="Havlak P."/>
            <person name="Kuo D.-H."/>
            <person name="Larsson T."/>
            <person name="Lv J."/>
            <person name="Arendt D."/>
            <person name="Savage R."/>
            <person name="Osoegawa K."/>
            <person name="de Jong P."/>
            <person name="Lindberg D.R."/>
            <person name="Seaver E.C."/>
            <person name="Weisblat D.A."/>
            <person name="Putnam N.H."/>
            <person name="Grigoriev I.V."/>
            <person name="Rokhsar D.S."/>
        </authorList>
    </citation>
    <scope>NUCLEOTIDE SEQUENCE</scope>
    <source>
        <strain evidence="10">I ESC-2004</strain>
    </source>
</reference>
<dbReference type="PANTHER" id="PTHR14911:SF13">
    <property type="entry name" value="TRNA (GUANINE(6)-N2)-METHYLTRANSFERASE THUMP3"/>
    <property type="match status" value="1"/>
</dbReference>
<dbReference type="GO" id="GO:0016423">
    <property type="term" value="F:tRNA (guanine) methyltransferase activity"/>
    <property type="evidence" value="ECO:0007669"/>
    <property type="project" value="TreeGrafter"/>
</dbReference>
<dbReference type="EMBL" id="AMQN01012048">
    <property type="status" value="NOT_ANNOTATED_CDS"/>
    <property type="molecule type" value="Genomic_DNA"/>
</dbReference>
<keyword evidence="10" id="KW-1185">Reference proteome</keyword>
<dbReference type="OrthoDB" id="47730at2759"/>
<dbReference type="STRING" id="283909.R7TMW6"/>
<dbReference type="InterPro" id="IPR000241">
    <property type="entry name" value="RlmKL-like_Mtase"/>
</dbReference>
<evidence type="ECO:0000256" key="2">
    <source>
        <dbReference type="ARBA" id="ARBA00022490"/>
    </source>
</evidence>
<feature type="compositionally biased region" description="Basic and acidic residues" evidence="6">
    <location>
        <begin position="425"/>
        <end position="440"/>
    </location>
</feature>
<reference evidence="9" key="3">
    <citation type="submission" date="2015-06" db="UniProtKB">
        <authorList>
            <consortium name="EnsemblMetazoa"/>
        </authorList>
    </citation>
    <scope>IDENTIFICATION</scope>
</reference>
<evidence type="ECO:0000313" key="9">
    <source>
        <dbReference type="EnsemblMetazoa" id="CapteP229121"/>
    </source>
</evidence>
<dbReference type="Gene3D" id="3.40.50.150">
    <property type="entry name" value="Vaccinia Virus protein VP39"/>
    <property type="match status" value="1"/>
</dbReference>
<evidence type="ECO:0000313" key="8">
    <source>
        <dbReference type="EMBL" id="ELT94984.1"/>
    </source>
</evidence>
<dbReference type="PROSITE" id="PS01261">
    <property type="entry name" value="UPF0020"/>
    <property type="match status" value="1"/>
</dbReference>
<evidence type="ECO:0000256" key="1">
    <source>
        <dbReference type="ARBA" id="ARBA00004496"/>
    </source>
</evidence>
<dbReference type="PANTHER" id="PTHR14911">
    <property type="entry name" value="THUMP DOMAIN-CONTAINING"/>
    <property type="match status" value="1"/>
</dbReference>
<dbReference type="SUPFAM" id="SSF143437">
    <property type="entry name" value="THUMP domain-like"/>
    <property type="match status" value="1"/>
</dbReference>
<dbReference type="GO" id="GO:0043527">
    <property type="term" value="C:tRNA methyltransferase complex"/>
    <property type="evidence" value="ECO:0007669"/>
    <property type="project" value="UniProtKB-ARBA"/>
</dbReference>
<gene>
    <name evidence="8" type="ORF">CAPTEDRAFT_229121</name>
</gene>
<keyword evidence="3" id="KW-0489">Methyltransferase</keyword>
<dbReference type="EnsemblMetazoa" id="CapteT229121">
    <property type="protein sequence ID" value="CapteP229121"/>
    <property type="gene ID" value="CapteG229121"/>
</dbReference>
<dbReference type="Gene3D" id="3.30.2130.30">
    <property type="match status" value="1"/>
</dbReference>
<dbReference type="CDD" id="cd11715">
    <property type="entry name" value="THUMP_AdoMetMT"/>
    <property type="match status" value="1"/>
</dbReference>
<keyword evidence="2" id="KW-0963">Cytoplasm</keyword>
<keyword evidence="5" id="KW-0819">tRNA processing</keyword>
<dbReference type="InterPro" id="IPR029063">
    <property type="entry name" value="SAM-dependent_MTases_sf"/>
</dbReference>
<evidence type="ECO:0000313" key="10">
    <source>
        <dbReference type="Proteomes" id="UP000014760"/>
    </source>
</evidence>
<feature type="domain" description="Ribosomal RNA large subunit methyltransferase K/L-like methyltransferase" evidence="7">
    <location>
        <begin position="224"/>
        <end position="381"/>
    </location>
</feature>